<evidence type="ECO:0000256" key="6">
    <source>
        <dbReference type="ARBA" id="ARBA00023180"/>
    </source>
</evidence>
<evidence type="ECO:0000313" key="9">
    <source>
        <dbReference type="RefSeq" id="XP_011100017.1"/>
    </source>
</evidence>
<evidence type="ECO:0000256" key="2">
    <source>
        <dbReference type="ARBA" id="ARBA00022645"/>
    </source>
</evidence>
<dbReference type="InterPro" id="IPR029058">
    <property type="entry name" value="AB_hydrolase_fold"/>
</dbReference>
<dbReference type="FunFam" id="3.40.50.1820:FF:000072">
    <property type="entry name" value="Serine carboxypeptidase-like 19"/>
    <property type="match status" value="1"/>
</dbReference>
<dbReference type="GeneID" id="105178269"/>
<dbReference type="FunCoup" id="A0A6I9UI90">
    <property type="interactions" value="2416"/>
</dbReference>
<dbReference type="InterPro" id="IPR033124">
    <property type="entry name" value="Ser_caboxypep_his_AS"/>
</dbReference>
<evidence type="ECO:0000256" key="1">
    <source>
        <dbReference type="ARBA" id="ARBA00009431"/>
    </source>
</evidence>
<dbReference type="Pfam" id="PF00450">
    <property type="entry name" value="Peptidase_S10"/>
    <property type="match status" value="1"/>
</dbReference>
<dbReference type="InterPro" id="IPR001563">
    <property type="entry name" value="Peptidase_S10"/>
</dbReference>
<evidence type="ECO:0000256" key="4">
    <source>
        <dbReference type="ARBA" id="ARBA00022729"/>
    </source>
</evidence>
<evidence type="ECO:0000313" key="8">
    <source>
        <dbReference type="Proteomes" id="UP000504604"/>
    </source>
</evidence>
<dbReference type="GO" id="GO:0019748">
    <property type="term" value="P:secondary metabolic process"/>
    <property type="evidence" value="ECO:0007669"/>
    <property type="project" value="TreeGrafter"/>
</dbReference>
<evidence type="ECO:0000256" key="7">
    <source>
        <dbReference type="SAM" id="SignalP"/>
    </source>
</evidence>
<keyword evidence="8" id="KW-1185">Reference proteome</keyword>
<dbReference type="PANTHER" id="PTHR11802">
    <property type="entry name" value="SERINE PROTEASE FAMILY S10 SERINE CARBOXYPEPTIDASE"/>
    <property type="match status" value="1"/>
</dbReference>
<sequence length="467" mass="52739">MKYYSSFHLLLSLLLLINATASSQSIINTLPGFHGTLPFKLETGYIGVGEEDEVQLFYYFIESENDPQTDPLILWLTGGPGCTGFSALVYEIGPLAFDLEAFDGSFPSFITNPYSWTKVANIIFIDSPVGTGFSYATTTEAYNTSDTKSVEHNYSFMRKWLSNHPEFVKNHLYVAGDSYGGKIVPMVALEIAKGNEARFEPRILLQGYIVGNSRTDANKDDNEKLPYAHRMALVSDEYFELAKSNCNGEYVSPDPDNIGCLYALRLVNECTSRVNGGHILEPKCKLMSPRPSVSRSPQLFLEDDPVDLLSLSKQEKPWCRNYNYASSYVWANNETVQEALQIRQGTISDWKRCSRSLSYEQDVLSVFKHHQLLSDKGFQALAYSGDHDMIIPYMSTLKWIRDLNLTLDEDWRPWTVDGQVAGYTMKYKNNQAELTFATVKGAGHTAPEYKPKQCLAMIKSWLSLYPL</sequence>
<feature type="signal peptide" evidence="7">
    <location>
        <begin position="1"/>
        <end position="23"/>
    </location>
</feature>
<dbReference type="SUPFAM" id="SSF53474">
    <property type="entry name" value="alpha/beta-Hydrolases"/>
    <property type="match status" value="1"/>
</dbReference>
<organism evidence="8 9">
    <name type="scientific">Sesamum indicum</name>
    <name type="common">Oriental sesame</name>
    <name type="synonym">Sesamum orientale</name>
    <dbReference type="NCBI Taxonomy" id="4182"/>
    <lineage>
        <taxon>Eukaryota</taxon>
        <taxon>Viridiplantae</taxon>
        <taxon>Streptophyta</taxon>
        <taxon>Embryophyta</taxon>
        <taxon>Tracheophyta</taxon>
        <taxon>Spermatophyta</taxon>
        <taxon>Magnoliopsida</taxon>
        <taxon>eudicotyledons</taxon>
        <taxon>Gunneridae</taxon>
        <taxon>Pentapetalae</taxon>
        <taxon>asterids</taxon>
        <taxon>lamiids</taxon>
        <taxon>Lamiales</taxon>
        <taxon>Pedaliaceae</taxon>
        <taxon>Sesamum</taxon>
    </lineage>
</organism>
<dbReference type="PROSITE" id="PS00560">
    <property type="entry name" value="CARBOXYPEPT_SER_HIS"/>
    <property type="match status" value="1"/>
</dbReference>
<proteinExistence type="inferred from homology"/>
<keyword evidence="5" id="KW-0378">Hydrolase</keyword>
<dbReference type="Gene3D" id="3.40.50.1820">
    <property type="entry name" value="alpha/beta hydrolase"/>
    <property type="match status" value="1"/>
</dbReference>
<comment type="similarity">
    <text evidence="1">Belongs to the peptidase S10 family.</text>
</comment>
<keyword evidence="2" id="KW-0121">Carboxypeptidase</keyword>
<dbReference type="PANTHER" id="PTHR11802:SF224">
    <property type="entry name" value="SERINE CARBOXYPEPTIDASE-LIKE 7 ISOFORM X1"/>
    <property type="match status" value="1"/>
</dbReference>
<dbReference type="Proteomes" id="UP000504604">
    <property type="component" value="Linkage group LG15"/>
</dbReference>
<dbReference type="GO" id="GO:0016747">
    <property type="term" value="F:acyltransferase activity, transferring groups other than amino-acyl groups"/>
    <property type="evidence" value="ECO:0007669"/>
    <property type="project" value="TreeGrafter"/>
</dbReference>
<dbReference type="FunFam" id="3.40.50.12670:FF:000001">
    <property type="entry name" value="Carboxypeptidase"/>
    <property type="match status" value="1"/>
</dbReference>
<dbReference type="AlphaFoldDB" id="A0A6I9UI90"/>
<dbReference type="PRINTS" id="PR00724">
    <property type="entry name" value="CRBOXYPTASEC"/>
</dbReference>
<dbReference type="KEGG" id="sind:105178269"/>
<feature type="chain" id="PRO_5026767133" evidence="7">
    <location>
        <begin position="24"/>
        <end position="467"/>
    </location>
</feature>
<protein>
    <submittedName>
        <fullName evidence="9">Serine carboxypeptidase-like 13</fullName>
    </submittedName>
</protein>
<reference evidence="9" key="1">
    <citation type="submission" date="2025-08" db="UniProtKB">
        <authorList>
            <consortium name="RefSeq"/>
        </authorList>
    </citation>
    <scope>IDENTIFICATION</scope>
</reference>
<keyword evidence="6" id="KW-0325">Glycoprotein</keyword>
<dbReference type="RefSeq" id="XP_011100017.1">
    <property type="nucleotide sequence ID" value="XM_011101715.2"/>
</dbReference>
<keyword evidence="3" id="KW-0645">Protease</keyword>
<evidence type="ECO:0000256" key="3">
    <source>
        <dbReference type="ARBA" id="ARBA00022670"/>
    </source>
</evidence>
<keyword evidence="4 7" id="KW-0732">Signal</keyword>
<name>A0A6I9UI90_SESIN</name>
<dbReference type="Gene3D" id="3.40.50.12670">
    <property type="match status" value="1"/>
</dbReference>
<dbReference type="OrthoDB" id="443318at2759"/>
<dbReference type="InParanoid" id="A0A6I9UI90"/>
<evidence type="ECO:0000256" key="5">
    <source>
        <dbReference type="ARBA" id="ARBA00022801"/>
    </source>
</evidence>
<gene>
    <name evidence="9" type="primary">LOC105178269</name>
</gene>
<accession>A0A6I9UI90</accession>
<dbReference type="GO" id="GO:0004185">
    <property type="term" value="F:serine-type carboxypeptidase activity"/>
    <property type="evidence" value="ECO:0007669"/>
    <property type="project" value="InterPro"/>
</dbReference>
<dbReference type="GO" id="GO:0006508">
    <property type="term" value="P:proteolysis"/>
    <property type="evidence" value="ECO:0007669"/>
    <property type="project" value="UniProtKB-KW"/>
</dbReference>